<sequence>MNFLTVSSPKQLSDNSTSYRFMEAFNHNNCYVKEFLSAPRAIDRQAILWLIAFSLLALLFRKRRTVFLKAKLRGITVSEGLFYNIYAKKLTCIVDQVLLLKLQRKTKHWKYPEN</sequence>
<protein>
    <submittedName>
        <fullName evidence="2">Uncharacterized protein</fullName>
    </submittedName>
</protein>
<comment type="caution">
    <text evidence="2">The sequence shown here is derived from an EMBL/GenBank/DDBJ whole genome shotgun (WGS) entry which is preliminary data.</text>
</comment>
<accession>J9FGG6</accession>
<dbReference type="EMBL" id="ADBV01000735">
    <property type="protein sequence ID" value="EJW86434.1"/>
    <property type="molecule type" value="Genomic_DNA"/>
</dbReference>
<gene>
    <name evidence="2" type="ORF">WUBG_02654</name>
</gene>
<organism evidence="2 3">
    <name type="scientific">Wuchereria bancrofti</name>
    <dbReference type="NCBI Taxonomy" id="6293"/>
    <lineage>
        <taxon>Eukaryota</taxon>
        <taxon>Metazoa</taxon>
        <taxon>Ecdysozoa</taxon>
        <taxon>Nematoda</taxon>
        <taxon>Chromadorea</taxon>
        <taxon>Rhabditida</taxon>
        <taxon>Spirurina</taxon>
        <taxon>Spiruromorpha</taxon>
        <taxon>Filarioidea</taxon>
        <taxon>Onchocercidae</taxon>
        <taxon>Wuchereria</taxon>
    </lineage>
</organism>
<feature type="transmembrane region" description="Helical" evidence="1">
    <location>
        <begin position="41"/>
        <end position="60"/>
    </location>
</feature>
<name>J9FGG6_WUCBA</name>
<proteinExistence type="predicted"/>
<reference evidence="3" key="1">
    <citation type="submission" date="2012-08" db="EMBL/GenBank/DDBJ databases">
        <title>The Genome Sequence of Wuchereria bancrofti.</title>
        <authorList>
            <person name="Nutman T.B."/>
            <person name="Fink D.L."/>
            <person name="Russ C."/>
            <person name="Young S."/>
            <person name="Zeng Q."/>
            <person name="Koehrsen M."/>
            <person name="Alvarado L."/>
            <person name="Berlin A."/>
            <person name="Chapman S.B."/>
            <person name="Chen Z."/>
            <person name="Freedman E."/>
            <person name="Gellesch M."/>
            <person name="Goldberg J."/>
            <person name="Griggs A."/>
            <person name="Gujja S."/>
            <person name="Heilman E.R."/>
            <person name="Heiman D."/>
            <person name="Hepburn T."/>
            <person name="Howarth C."/>
            <person name="Jen D."/>
            <person name="Larson L."/>
            <person name="Lewis B."/>
            <person name="Mehta T."/>
            <person name="Park D."/>
            <person name="Pearson M."/>
            <person name="Roberts A."/>
            <person name="Saif S."/>
            <person name="Shea T."/>
            <person name="Shenoy N."/>
            <person name="Sisk P."/>
            <person name="Stolte C."/>
            <person name="Sykes S."/>
            <person name="Walk T."/>
            <person name="White J."/>
            <person name="Yandava C."/>
            <person name="Haas B."/>
            <person name="Henn M.R."/>
            <person name="Nusbaum C."/>
            <person name="Birren B."/>
        </authorList>
    </citation>
    <scope>NUCLEOTIDE SEQUENCE [LARGE SCALE GENOMIC DNA]</scope>
    <source>
        <strain evidence="3">NA</strain>
    </source>
</reference>
<keyword evidence="1" id="KW-0472">Membrane</keyword>
<evidence type="ECO:0000256" key="1">
    <source>
        <dbReference type="SAM" id="Phobius"/>
    </source>
</evidence>
<dbReference type="Proteomes" id="UP000004810">
    <property type="component" value="Unassembled WGS sequence"/>
</dbReference>
<evidence type="ECO:0000313" key="2">
    <source>
        <dbReference type="EMBL" id="EJW86434.1"/>
    </source>
</evidence>
<keyword evidence="1" id="KW-1133">Transmembrane helix</keyword>
<evidence type="ECO:0000313" key="3">
    <source>
        <dbReference type="Proteomes" id="UP000004810"/>
    </source>
</evidence>
<dbReference type="AlphaFoldDB" id="J9FGG6"/>
<keyword evidence="1" id="KW-0812">Transmembrane</keyword>